<dbReference type="PROSITE" id="PS00087">
    <property type="entry name" value="SOD_CU_ZN_1"/>
    <property type="match status" value="1"/>
</dbReference>
<dbReference type="SUPFAM" id="SSF49329">
    <property type="entry name" value="Cu,Zn superoxide dismutase-like"/>
    <property type="match status" value="1"/>
</dbReference>
<proteinExistence type="inferred from homology"/>
<keyword evidence="3" id="KW-0862">Zinc</keyword>
<dbReference type="InterPro" id="IPR001424">
    <property type="entry name" value="SOD_Cu_Zn_dom"/>
</dbReference>
<dbReference type="RefSeq" id="WP_181733040.1">
    <property type="nucleotide sequence ID" value="NZ_JACEIR010000017.1"/>
</dbReference>
<evidence type="ECO:0000259" key="4">
    <source>
        <dbReference type="Pfam" id="PF00080"/>
    </source>
</evidence>
<keyword evidence="3" id="KW-0479">Metal-binding</keyword>
<dbReference type="Proteomes" id="UP000633619">
    <property type="component" value="Unassembled WGS sequence"/>
</dbReference>
<comment type="function">
    <text evidence="2">Destroys radicals which are normally produced within the cells and which are toxic to biological systems. May play a role in favoring mycobacterial survival in phagocytes.</text>
</comment>
<evidence type="ECO:0000313" key="6">
    <source>
        <dbReference type="Proteomes" id="UP000633619"/>
    </source>
</evidence>
<gene>
    <name evidence="5" type="ORF">I8U20_09415</name>
</gene>
<keyword evidence="6" id="KW-1185">Reference proteome</keyword>
<dbReference type="GO" id="GO:0005507">
    <property type="term" value="F:copper ion binding"/>
    <property type="evidence" value="ECO:0007669"/>
    <property type="project" value="InterPro"/>
</dbReference>
<comment type="cofactor">
    <cofactor evidence="3">
        <name>Zn(2+)</name>
        <dbReference type="ChEBI" id="CHEBI:29105"/>
    </cofactor>
    <text evidence="3">Binds 1 zinc ion per subunit.</text>
</comment>
<organism evidence="5 6">
    <name type="scientific">Thermoactinomyces intermedius</name>
    <dbReference type="NCBI Taxonomy" id="2024"/>
    <lineage>
        <taxon>Bacteria</taxon>
        <taxon>Bacillati</taxon>
        <taxon>Bacillota</taxon>
        <taxon>Bacilli</taxon>
        <taxon>Bacillales</taxon>
        <taxon>Thermoactinomycetaceae</taxon>
        <taxon>Thermoactinomyces</taxon>
    </lineage>
</organism>
<comment type="similarity">
    <text evidence="1 3">Belongs to the Cu-Zn superoxide dismutase family.</text>
</comment>
<protein>
    <recommendedName>
        <fullName evidence="3">Superoxide dismutase [Cu-Zn]</fullName>
        <ecNumber evidence="3">1.15.1.1</ecNumber>
    </recommendedName>
</protein>
<feature type="domain" description="Superoxide dismutase copper/zinc binding" evidence="4">
    <location>
        <begin position="34"/>
        <end position="166"/>
    </location>
</feature>
<dbReference type="CDD" id="cd00305">
    <property type="entry name" value="Cu-Zn_Superoxide_Dismutase"/>
    <property type="match status" value="1"/>
</dbReference>
<sequence length="177" mass="19241">MYLAHYPVGGYLANQPNYQAYAWIRGGPLASELRGYVTFTEVPGGTEVFIEVSGLPPYQPGGNGRQPVGPFGFHLHENGSCAVGNPDDPFQAAGNHWNPDNQPHGNHPGDFPVLFSNNGYARMSFFTNRFRPSQVIGKSVMIHQNPDDFRSQPSGNAGKRLACGVIQGVYGSTSVFR</sequence>
<comment type="catalytic activity">
    <reaction evidence="3">
        <text>2 superoxide + 2 H(+) = H2O2 + O2</text>
        <dbReference type="Rhea" id="RHEA:20696"/>
        <dbReference type="ChEBI" id="CHEBI:15378"/>
        <dbReference type="ChEBI" id="CHEBI:15379"/>
        <dbReference type="ChEBI" id="CHEBI:16240"/>
        <dbReference type="ChEBI" id="CHEBI:18421"/>
        <dbReference type="EC" id="1.15.1.1"/>
    </reaction>
</comment>
<dbReference type="InterPro" id="IPR018152">
    <property type="entry name" value="SOD_Cu/Zn_BS"/>
</dbReference>
<dbReference type="Gene3D" id="2.60.40.200">
    <property type="entry name" value="Superoxide dismutase, copper/zinc binding domain"/>
    <property type="match status" value="1"/>
</dbReference>
<keyword evidence="3" id="KW-0560">Oxidoreductase</keyword>
<dbReference type="EC" id="1.15.1.1" evidence="3"/>
<evidence type="ECO:0000256" key="1">
    <source>
        <dbReference type="ARBA" id="ARBA00010457"/>
    </source>
</evidence>
<dbReference type="AlphaFoldDB" id="A0A8I1A671"/>
<keyword evidence="3" id="KW-0186">Copper</keyword>
<evidence type="ECO:0000256" key="2">
    <source>
        <dbReference type="ARBA" id="ARBA00024900"/>
    </source>
</evidence>
<dbReference type="EMBL" id="JAECVW010000004">
    <property type="protein sequence ID" value="MBH8595549.1"/>
    <property type="molecule type" value="Genomic_DNA"/>
</dbReference>
<dbReference type="GO" id="GO:0004784">
    <property type="term" value="F:superoxide dismutase activity"/>
    <property type="evidence" value="ECO:0007669"/>
    <property type="project" value="UniProtKB-EC"/>
</dbReference>
<dbReference type="InterPro" id="IPR024134">
    <property type="entry name" value="SOD_Cu/Zn_/chaperone"/>
</dbReference>
<reference evidence="5 6" key="1">
    <citation type="submission" date="2020-12" db="EMBL/GenBank/DDBJ databases">
        <title>WGS of Thermoactinomyces spp.</title>
        <authorList>
            <person name="Cheng K."/>
        </authorList>
    </citation>
    <scope>NUCLEOTIDE SEQUENCE [LARGE SCALE GENOMIC DNA]</scope>
    <source>
        <strain evidence="6">CICC 10671\DSM 43846</strain>
    </source>
</reference>
<comment type="cofactor">
    <cofactor evidence="3">
        <name>Cu cation</name>
        <dbReference type="ChEBI" id="CHEBI:23378"/>
    </cofactor>
    <text evidence="3">Binds 1 copper ion per subunit.</text>
</comment>
<comment type="caution">
    <text evidence="5">The sequence shown here is derived from an EMBL/GenBank/DDBJ whole genome shotgun (WGS) entry which is preliminary data.</text>
</comment>
<name>A0A8I1A671_THEIN</name>
<dbReference type="PANTHER" id="PTHR10003">
    <property type="entry name" value="SUPEROXIDE DISMUTASE CU-ZN -RELATED"/>
    <property type="match status" value="1"/>
</dbReference>
<evidence type="ECO:0000313" key="5">
    <source>
        <dbReference type="EMBL" id="MBH8595549.1"/>
    </source>
</evidence>
<accession>A0A8I1A671</accession>
<dbReference type="Pfam" id="PF00080">
    <property type="entry name" value="Sod_Cu"/>
    <property type="match status" value="1"/>
</dbReference>
<dbReference type="PROSITE" id="PS00332">
    <property type="entry name" value="SOD_CU_ZN_2"/>
    <property type="match status" value="1"/>
</dbReference>
<dbReference type="InterPro" id="IPR036423">
    <property type="entry name" value="SOD-like_Cu/Zn_dom_sf"/>
</dbReference>
<evidence type="ECO:0000256" key="3">
    <source>
        <dbReference type="RuleBase" id="RU000393"/>
    </source>
</evidence>